<evidence type="ECO:0000313" key="13">
    <source>
        <dbReference type="Proteomes" id="UP000317421"/>
    </source>
</evidence>
<dbReference type="Proteomes" id="UP000317421">
    <property type="component" value="Unassembled WGS sequence"/>
</dbReference>
<feature type="binding site" evidence="10">
    <location>
        <position position="143"/>
    </location>
    <ligand>
        <name>(6S)-NADPHX</name>
        <dbReference type="ChEBI" id="CHEBI:64076"/>
    </ligand>
</feature>
<name>A0A5C6ALF7_9BACT</name>
<reference evidence="12 13" key="1">
    <citation type="submission" date="2019-02" db="EMBL/GenBank/DDBJ databases">
        <title>Deep-cultivation of Planctomycetes and their phenomic and genomic characterization uncovers novel biology.</title>
        <authorList>
            <person name="Wiegand S."/>
            <person name="Jogler M."/>
            <person name="Boedeker C."/>
            <person name="Pinto D."/>
            <person name="Vollmers J."/>
            <person name="Rivas-Marin E."/>
            <person name="Kohn T."/>
            <person name="Peeters S.H."/>
            <person name="Heuer A."/>
            <person name="Rast P."/>
            <person name="Oberbeckmann S."/>
            <person name="Bunk B."/>
            <person name="Jeske O."/>
            <person name="Meyerdierks A."/>
            <person name="Storesund J.E."/>
            <person name="Kallscheuer N."/>
            <person name="Luecker S."/>
            <person name="Lage O.M."/>
            <person name="Pohl T."/>
            <person name="Merkel B.J."/>
            <person name="Hornburger P."/>
            <person name="Mueller R.-W."/>
            <person name="Bruemmer F."/>
            <person name="Labrenz M."/>
            <person name="Spormann A.M."/>
            <person name="Op Den Camp H."/>
            <person name="Overmann J."/>
            <person name="Amann R."/>
            <person name="Jetten M.S.M."/>
            <person name="Mascher T."/>
            <person name="Medema M.H."/>
            <person name="Devos D.P."/>
            <person name="Kaster A.-K."/>
            <person name="Ovreas L."/>
            <person name="Rohde M."/>
            <person name="Galperin M.Y."/>
            <person name="Jogler C."/>
        </authorList>
    </citation>
    <scope>NUCLEOTIDE SEQUENCE [LARGE SCALE GENOMIC DNA]</scope>
    <source>
        <strain evidence="12 13">Pla108</strain>
    </source>
</reference>
<dbReference type="Pfam" id="PF03853">
    <property type="entry name" value="YjeF_N"/>
    <property type="match status" value="1"/>
</dbReference>
<keyword evidence="7 10" id="KW-0630">Potassium</keyword>
<keyword evidence="13" id="KW-1185">Reference proteome</keyword>
<dbReference type="GO" id="GO:0046872">
    <property type="term" value="F:metal ion binding"/>
    <property type="evidence" value="ECO:0007669"/>
    <property type="project" value="UniProtKB-KW"/>
</dbReference>
<evidence type="ECO:0000256" key="10">
    <source>
        <dbReference type="HAMAP-Rule" id="MF_01966"/>
    </source>
</evidence>
<gene>
    <name evidence="12" type="primary">nnr_1</name>
    <name evidence="10" type="synonym">nnrE</name>
    <name evidence="12" type="ORF">Pla108_09590</name>
</gene>
<dbReference type="AlphaFoldDB" id="A0A5C6ALF7"/>
<dbReference type="InterPro" id="IPR004443">
    <property type="entry name" value="YjeF_N_dom"/>
</dbReference>
<proteinExistence type="inferred from homology"/>
<evidence type="ECO:0000256" key="9">
    <source>
        <dbReference type="ARBA" id="ARBA00023235"/>
    </source>
</evidence>
<feature type="binding site" evidence="10">
    <location>
        <begin position="53"/>
        <end position="57"/>
    </location>
    <ligand>
        <name>(6S)-NADPHX</name>
        <dbReference type="ChEBI" id="CHEBI:64076"/>
    </ligand>
</feature>
<evidence type="ECO:0000256" key="7">
    <source>
        <dbReference type="ARBA" id="ARBA00022958"/>
    </source>
</evidence>
<dbReference type="HAMAP" id="MF_01966">
    <property type="entry name" value="NADHX_epimerase"/>
    <property type="match status" value="1"/>
</dbReference>
<dbReference type="PANTHER" id="PTHR13232:SF10">
    <property type="entry name" value="NAD(P)H-HYDRATE EPIMERASE"/>
    <property type="match status" value="1"/>
</dbReference>
<keyword evidence="4 10" id="KW-0479">Metal-binding</keyword>
<evidence type="ECO:0000256" key="6">
    <source>
        <dbReference type="ARBA" id="ARBA00022857"/>
    </source>
</evidence>
<comment type="similarity">
    <text evidence="10">Belongs to the NnrE/AIBP family.</text>
</comment>
<comment type="catalytic activity">
    <reaction evidence="2 10">
        <text>(6R)-NADPHX = (6S)-NADPHX</text>
        <dbReference type="Rhea" id="RHEA:32227"/>
        <dbReference type="ChEBI" id="CHEBI:64076"/>
        <dbReference type="ChEBI" id="CHEBI:64077"/>
        <dbReference type="EC" id="5.1.99.6"/>
    </reaction>
</comment>
<dbReference type="Gene3D" id="3.40.50.10260">
    <property type="entry name" value="YjeF N-terminal domain"/>
    <property type="match status" value="1"/>
</dbReference>
<accession>A0A5C6ALF7</accession>
<evidence type="ECO:0000313" key="12">
    <source>
        <dbReference type="EMBL" id="TWU00016.1"/>
    </source>
</evidence>
<dbReference type="SUPFAM" id="SSF64153">
    <property type="entry name" value="YjeF N-terminal domain-like"/>
    <property type="match status" value="1"/>
</dbReference>
<comment type="cofactor">
    <cofactor evidence="10">
        <name>K(+)</name>
        <dbReference type="ChEBI" id="CHEBI:29103"/>
    </cofactor>
    <text evidence="10">Binds 1 potassium ion per subunit.</text>
</comment>
<feature type="binding site" evidence="10">
    <location>
        <position position="128"/>
    </location>
    <ligand>
        <name>K(+)</name>
        <dbReference type="ChEBI" id="CHEBI:29103"/>
    </ligand>
</feature>
<feature type="binding site" evidence="10">
    <location>
        <position position="54"/>
    </location>
    <ligand>
        <name>K(+)</name>
        <dbReference type="ChEBI" id="CHEBI:29103"/>
    </ligand>
</feature>
<keyword evidence="6 10" id="KW-0521">NADP</keyword>
<feature type="binding site" evidence="10">
    <location>
        <position position="161"/>
    </location>
    <ligand>
        <name>(6S)-NADPHX</name>
        <dbReference type="ChEBI" id="CHEBI:64076"/>
    </ligand>
</feature>
<comment type="function">
    <text evidence="10">Catalyzes the epimerization of the S- and R-forms of NAD(P)HX, a damaged form of NAD(P)H that is a result of enzymatic or heat-dependent hydration. This is a prerequisite for the S-specific NAD(P)H-hydrate dehydratase to allow the repair of both epimers of NAD(P)HX.</text>
</comment>
<dbReference type="InterPro" id="IPR036652">
    <property type="entry name" value="YjeF_N_dom_sf"/>
</dbReference>
<comment type="caution">
    <text evidence="12">The sequence shown here is derived from an EMBL/GenBank/DDBJ whole genome shotgun (WGS) entry which is preliminary data.</text>
</comment>
<feature type="binding site" evidence="10">
    <location>
        <begin position="132"/>
        <end position="138"/>
    </location>
    <ligand>
        <name>(6S)-NADPHX</name>
        <dbReference type="ChEBI" id="CHEBI:64076"/>
    </ligand>
</feature>
<sequence length="216" mass="22644">MNREEVRAFDRDAIERLGLPGVVLMENAGRGCVEVLERLGVGGPVLVVCGKGNNGGDGFVIARHLAVRGYDCRVALGADPADLAGDARVMFEALTHCGVPILDESGVNAGLMLQELDALSRDAAWIVDALLGTGVKGSPRPPYDTLIDWMNGEGGRRLAVDLPSGLDCDTGEPGSPTVRADHTCTFVAPKVGFANPAAAEFLGELHVLDIGAPFNR</sequence>
<protein>
    <recommendedName>
        <fullName evidence="3 10">NAD(P)H-hydrate epimerase</fullName>
        <ecNumber evidence="3 10">5.1.99.6</ecNumber>
    </recommendedName>
    <alternativeName>
        <fullName evidence="10">NAD(P)HX epimerase</fullName>
    </alternativeName>
</protein>
<evidence type="ECO:0000256" key="8">
    <source>
        <dbReference type="ARBA" id="ARBA00023027"/>
    </source>
</evidence>
<dbReference type="PROSITE" id="PS51385">
    <property type="entry name" value="YJEF_N"/>
    <property type="match status" value="1"/>
</dbReference>
<dbReference type="InterPro" id="IPR032976">
    <property type="entry name" value="YJEFN_prot_NAXE-like"/>
</dbReference>
<feature type="domain" description="YjeF N-terminal" evidence="11">
    <location>
        <begin position="6"/>
        <end position="216"/>
    </location>
</feature>
<evidence type="ECO:0000256" key="4">
    <source>
        <dbReference type="ARBA" id="ARBA00022723"/>
    </source>
</evidence>
<dbReference type="NCBIfam" id="TIGR00197">
    <property type="entry name" value="yjeF_nterm"/>
    <property type="match status" value="1"/>
</dbReference>
<evidence type="ECO:0000256" key="1">
    <source>
        <dbReference type="ARBA" id="ARBA00000013"/>
    </source>
</evidence>
<dbReference type="EMBL" id="SJPR01000001">
    <property type="protein sequence ID" value="TWU00016.1"/>
    <property type="molecule type" value="Genomic_DNA"/>
</dbReference>
<comment type="catalytic activity">
    <reaction evidence="1 10">
        <text>(6R)-NADHX = (6S)-NADHX</text>
        <dbReference type="Rhea" id="RHEA:32215"/>
        <dbReference type="ChEBI" id="CHEBI:64074"/>
        <dbReference type="ChEBI" id="CHEBI:64075"/>
        <dbReference type="EC" id="5.1.99.6"/>
    </reaction>
</comment>
<keyword evidence="9 10" id="KW-0413">Isomerase</keyword>
<dbReference type="GO" id="GO:0000166">
    <property type="term" value="F:nucleotide binding"/>
    <property type="evidence" value="ECO:0007669"/>
    <property type="project" value="UniProtKB-KW"/>
</dbReference>
<keyword evidence="5 10" id="KW-0547">Nucleotide-binding</keyword>
<dbReference type="GO" id="GO:0052856">
    <property type="term" value="F:NAD(P)HX epimerase activity"/>
    <property type="evidence" value="ECO:0007669"/>
    <property type="project" value="UniProtKB-UniRule"/>
</dbReference>
<evidence type="ECO:0000259" key="11">
    <source>
        <dbReference type="PROSITE" id="PS51385"/>
    </source>
</evidence>
<dbReference type="PANTHER" id="PTHR13232">
    <property type="entry name" value="NAD(P)H-HYDRATE EPIMERASE"/>
    <property type="match status" value="1"/>
</dbReference>
<organism evidence="12 13">
    <name type="scientific">Botrimarina colliarenosi</name>
    <dbReference type="NCBI Taxonomy" id="2528001"/>
    <lineage>
        <taxon>Bacteria</taxon>
        <taxon>Pseudomonadati</taxon>
        <taxon>Planctomycetota</taxon>
        <taxon>Planctomycetia</taxon>
        <taxon>Pirellulales</taxon>
        <taxon>Lacipirellulaceae</taxon>
        <taxon>Botrimarina</taxon>
    </lineage>
</organism>
<keyword evidence="8 10" id="KW-0520">NAD</keyword>
<dbReference type="EC" id="5.1.99.6" evidence="3 10"/>
<evidence type="ECO:0000256" key="3">
    <source>
        <dbReference type="ARBA" id="ARBA00012228"/>
    </source>
</evidence>
<feature type="binding site" evidence="10">
    <location>
        <position position="164"/>
    </location>
    <ligand>
        <name>K(+)</name>
        <dbReference type="ChEBI" id="CHEBI:29103"/>
    </ligand>
</feature>
<evidence type="ECO:0000256" key="5">
    <source>
        <dbReference type="ARBA" id="ARBA00022741"/>
    </source>
</evidence>
<evidence type="ECO:0000256" key="2">
    <source>
        <dbReference type="ARBA" id="ARBA00000909"/>
    </source>
</evidence>